<evidence type="ECO:0000313" key="12">
    <source>
        <dbReference type="Proteomes" id="UP001187343"/>
    </source>
</evidence>
<feature type="active site" evidence="4">
    <location>
        <position position="83"/>
    </location>
</feature>
<feature type="disulfide bond" evidence="6">
    <location>
        <begin position="119"/>
        <end position="131"/>
    </location>
</feature>
<evidence type="ECO:0000259" key="10">
    <source>
        <dbReference type="SMART" id="SM00085"/>
    </source>
</evidence>
<comment type="cofactor">
    <cofactor evidence="5">
        <name>Ca(2+)</name>
        <dbReference type="ChEBI" id="CHEBI:29108"/>
    </cofactor>
    <text evidence="5">Binds 1 Ca(2+) ion per subunit.</text>
</comment>
<dbReference type="PROSITE" id="PS00119">
    <property type="entry name" value="PA2_ASP"/>
    <property type="match status" value="1"/>
</dbReference>
<feature type="binding site" evidence="5">
    <location>
        <position position="84"/>
    </location>
    <ligand>
        <name>Ca(2+)</name>
        <dbReference type="ChEBI" id="CHEBI:29108"/>
    </ligand>
</feature>
<evidence type="ECO:0000256" key="4">
    <source>
        <dbReference type="PIRSR" id="PIRSR601211-1"/>
    </source>
</evidence>
<keyword evidence="8" id="KW-0378">Hydrolase</keyword>
<name>A0AA88Q3N9_9TELE</name>
<comment type="subcellular location">
    <subcellularLocation>
        <location evidence="1 8">Secreted</location>
    </subcellularLocation>
</comment>
<feature type="disulfide bond" evidence="6">
    <location>
        <begin position="94"/>
        <end position="126"/>
    </location>
</feature>
<feature type="active site" evidence="4">
    <location>
        <position position="134"/>
    </location>
</feature>
<dbReference type="InterPro" id="IPR033113">
    <property type="entry name" value="PLA2_histidine"/>
</dbReference>
<comment type="catalytic activity">
    <reaction evidence="8">
        <text>a 1,2-diacyl-sn-glycero-3-phosphocholine + H2O = a 1-acyl-sn-glycero-3-phosphocholine + a fatty acid + H(+)</text>
        <dbReference type="Rhea" id="RHEA:15801"/>
        <dbReference type="ChEBI" id="CHEBI:15377"/>
        <dbReference type="ChEBI" id="CHEBI:15378"/>
        <dbReference type="ChEBI" id="CHEBI:28868"/>
        <dbReference type="ChEBI" id="CHEBI:57643"/>
        <dbReference type="ChEBI" id="CHEBI:58168"/>
        <dbReference type="EC" id="3.1.1.4"/>
    </reaction>
</comment>
<dbReference type="SMART" id="SM00085">
    <property type="entry name" value="PA2c"/>
    <property type="match status" value="1"/>
</dbReference>
<dbReference type="Proteomes" id="UP001187343">
    <property type="component" value="Unassembled WGS sequence"/>
</dbReference>
<dbReference type="InterPro" id="IPR001211">
    <property type="entry name" value="PLA2"/>
</dbReference>
<dbReference type="Pfam" id="PF00068">
    <property type="entry name" value="Phospholip_A2_1"/>
    <property type="match status" value="1"/>
</dbReference>
<keyword evidence="5" id="KW-0479">Metal-binding</keyword>
<feature type="binding site" evidence="5">
    <location>
        <position position="67"/>
    </location>
    <ligand>
        <name>Ca(2+)</name>
        <dbReference type="ChEBI" id="CHEBI:29108"/>
    </ligand>
</feature>
<dbReference type="AlphaFoldDB" id="A0AA88Q3N9"/>
<proteinExistence type="inferred from homology"/>
<accession>A0AA88Q3N9</accession>
<evidence type="ECO:0000256" key="1">
    <source>
        <dbReference type="ARBA" id="ARBA00004613"/>
    </source>
</evidence>
<evidence type="ECO:0000256" key="5">
    <source>
        <dbReference type="PIRSR" id="PIRSR601211-2"/>
    </source>
</evidence>
<organism evidence="11 12">
    <name type="scientific">Cirrhinus molitorella</name>
    <name type="common">mud carp</name>
    <dbReference type="NCBI Taxonomy" id="172907"/>
    <lineage>
        <taxon>Eukaryota</taxon>
        <taxon>Metazoa</taxon>
        <taxon>Chordata</taxon>
        <taxon>Craniata</taxon>
        <taxon>Vertebrata</taxon>
        <taxon>Euteleostomi</taxon>
        <taxon>Actinopterygii</taxon>
        <taxon>Neopterygii</taxon>
        <taxon>Teleostei</taxon>
        <taxon>Ostariophysi</taxon>
        <taxon>Cypriniformes</taxon>
        <taxon>Cyprinidae</taxon>
        <taxon>Labeoninae</taxon>
        <taxon>Labeonini</taxon>
        <taxon>Cirrhinus</taxon>
    </lineage>
</organism>
<keyword evidence="9" id="KW-0472">Membrane</keyword>
<keyword evidence="3 6" id="KW-1015">Disulfide bond</keyword>
<feature type="binding site" evidence="5">
    <location>
        <position position="63"/>
    </location>
    <ligand>
        <name>Ca(2+)</name>
        <dbReference type="ChEBI" id="CHEBI:29108"/>
    </ligand>
</feature>
<evidence type="ECO:0000256" key="9">
    <source>
        <dbReference type="SAM" id="Phobius"/>
    </source>
</evidence>
<keyword evidence="9" id="KW-0812">Transmembrane</keyword>
<protein>
    <recommendedName>
        <fullName evidence="8">Phospholipase A2</fullName>
        <ecNumber evidence="8">3.1.1.4</ecNumber>
    </recommendedName>
</protein>
<dbReference type="InterPro" id="IPR033112">
    <property type="entry name" value="PLA2_Asp_AS"/>
</dbReference>
<feature type="disulfide bond" evidence="6">
    <location>
        <begin position="79"/>
        <end position="140"/>
    </location>
</feature>
<feature type="binding site" evidence="5">
    <location>
        <position position="65"/>
    </location>
    <ligand>
        <name>Ca(2+)</name>
        <dbReference type="ChEBI" id="CHEBI:29108"/>
    </ligand>
</feature>
<dbReference type="FunFam" id="1.20.90.10:FF:000007">
    <property type="entry name" value="Acidic phospholipase A2"/>
    <property type="match status" value="1"/>
</dbReference>
<dbReference type="GO" id="GO:0005509">
    <property type="term" value="F:calcium ion binding"/>
    <property type="evidence" value="ECO:0007669"/>
    <property type="project" value="InterPro"/>
</dbReference>
<feature type="disulfide bond" evidence="6">
    <location>
        <begin position="64"/>
        <end position="80"/>
    </location>
</feature>
<dbReference type="InterPro" id="IPR036444">
    <property type="entry name" value="PLipase_A2_dom_sf"/>
</dbReference>
<keyword evidence="5 8" id="KW-0106">Calcium</keyword>
<evidence type="ECO:0000256" key="2">
    <source>
        <dbReference type="ARBA" id="ARBA00022525"/>
    </source>
</evidence>
<dbReference type="PANTHER" id="PTHR11716:SF94">
    <property type="entry name" value="PHOSPHOLIPASE A2"/>
    <property type="match status" value="1"/>
</dbReference>
<evidence type="ECO:0000256" key="8">
    <source>
        <dbReference type="RuleBase" id="RU361236"/>
    </source>
</evidence>
<keyword evidence="2 8" id="KW-0964">Secreted</keyword>
<dbReference type="Gene3D" id="1.20.90.10">
    <property type="entry name" value="Phospholipase A2 domain"/>
    <property type="match status" value="1"/>
</dbReference>
<feature type="domain" description="Phospholipase A2-like central" evidence="10">
    <location>
        <begin position="36"/>
        <end position="159"/>
    </location>
</feature>
<evidence type="ECO:0000313" key="11">
    <source>
        <dbReference type="EMBL" id="KAK2898806.1"/>
    </source>
</evidence>
<comment type="caution">
    <text evidence="11">The sequence shown here is derived from an EMBL/GenBank/DDBJ whole genome shotgun (WGS) entry which is preliminary data.</text>
</comment>
<dbReference type="GO" id="GO:0006644">
    <property type="term" value="P:phospholipid metabolic process"/>
    <property type="evidence" value="ECO:0007669"/>
    <property type="project" value="InterPro"/>
</dbReference>
<comment type="similarity">
    <text evidence="7">Belongs to the phospholipase A2 family.</text>
</comment>
<dbReference type="PROSITE" id="PS00118">
    <property type="entry name" value="PA2_HIS"/>
    <property type="match status" value="1"/>
</dbReference>
<dbReference type="PANTHER" id="PTHR11716">
    <property type="entry name" value="PHOSPHOLIPASE A2 FAMILY MEMBER"/>
    <property type="match status" value="1"/>
</dbReference>
<evidence type="ECO:0000256" key="7">
    <source>
        <dbReference type="RuleBase" id="RU003654"/>
    </source>
</evidence>
<gene>
    <name evidence="11" type="ORF">Q8A67_010224</name>
</gene>
<dbReference type="GO" id="GO:0047498">
    <property type="term" value="F:calcium-dependent phospholipase A2 activity"/>
    <property type="evidence" value="ECO:0007669"/>
    <property type="project" value="TreeGrafter"/>
</dbReference>
<dbReference type="GO" id="GO:0005576">
    <property type="term" value="C:extracellular region"/>
    <property type="evidence" value="ECO:0007669"/>
    <property type="project" value="UniProtKB-SubCell"/>
</dbReference>
<dbReference type="SUPFAM" id="SSF48619">
    <property type="entry name" value="Phospholipase A2, PLA2"/>
    <property type="match status" value="1"/>
</dbReference>
<keyword evidence="12" id="KW-1185">Reference proteome</keyword>
<keyword evidence="8" id="KW-0443">Lipid metabolism</keyword>
<keyword evidence="9" id="KW-1133">Transmembrane helix</keyword>
<dbReference type="PRINTS" id="PR00389">
    <property type="entry name" value="PHPHLIPASEA2"/>
</dbReference>
<evidence type="ECO:0000256" key="6">
    <source>
        <dbReference type="PIRSR" id="PIRSR601211-3"/>
    </source>
</evidence>
<feature type="disulfide bond" evidence="6">
    <location>
        <begin position="86"/>
        <end position="133"/>
    </location>
</feature>
<dbReference type="GO" id="GO:0050482">
    <property type="term" value="P:arachidonate secretion"/>
    <property type="evidence" value="ECO:0007669"/>
    <property type="project" value="InterPro"/>
</dbReference>
<dbReference type="EC" id="3.1.1.4" evidence="8"/>
<dbReference type="CDD" id="cd00125">
    <property type="entry name" value="PLA2c"/>
    <property type="match status" value="1"/>
</dbReference>
<evidence type="ECO:0000256" key="3">
    <source>
        <dbReference type="ARBA" id="ARBA00023157"/>
    </source>
</evidence>
<dbReference type="GO" id="GO:0005543">
    <property type="term" value="F:phospholipid binding"/>
    <property type="evidence" value="ECO:0007669"/>
    <property type="project" value="TreeGrafter"/>
</dbReference>
<dbReference type="EMBL" id="JAUYZG010000009">
    <property type="protein sequence ID" value="KAK2898806.1"/>
    <property type="molecule type" value="Genomic_DNA"/>
</dbReference>
<reference evidence="11" key="1">
    <citation type="submission" date="2023-08" db="EMBL/GenBank/DDBJ databases">
        <title>Chromosome-level Genome Assembly of mud carp (Cirrhinus molitorella).</title>
        <authorList>
            <person name="Liu H."/>
        </authorList>
    </citation>
    <scope>NUCLEOTIDE SEQUENCE</scope>
    <source>
        <strain evidence="11">Prfri</strain>
        <tissue evidence="11">Muscle</tissue>
    </source>
</reference>
<dbReference type="GO" id="GO:0016042">
    <property type="term" value="P:lipid catabolic process"/>
    <property type="evidence" value="ECO:0007669"/>
    <property type="project" value="InterPro"/>
</dbReference>
<sequence length="191" mass="21173">MQKEEDFGYWSGMAVYLTLLILTVTLPTSHLYSVKSLLQFNNMIKCTLPDSSPLLDFADYGCFCGLGGTGTPVDQLDQCCFTHDSCYGKVQAYCSSLFDNPYTNTYDYKCDKNNKTITCLDSNDECDMLVCRCDKSAAECFAQSNYNVSNNHLASSVCSSASREMSSFLTALTAFTVTLTLLYSNKIPCNK</sequence>
<feature type="transmembrane region" description="Helical" evidence="9">
    <location>
        <begin position="7"/>
        <end position="26"/>
    </location>
</feature>
<dbReference type="InterPro" id="IPR016090">
    <property type="entry name" value="PLA2-like_dom"/>
</dbReference>